<feature type="transmembrane region" description="Helical" evidence="6">
    <location>
        <begin position="385"/>
        <end position="405"/>
    </location>
</feature>
<evidence type="ECO:0000256" key="6">
    <source>
        <dbReference type="SAM" id="Phobius"/>
    </source>
</evidence>
<name>A0A8E2JQC4_9PEZI</name>
<feature type="transmembrane region" description="Helical" evidence="6">
    <location>
        <begin position="116"/>
        <end position="135"/>
    </location>
</feature>
<feature type="transmembrane region" description="Helical" evidence="6">
    <location>
        <begin position="352"/>
        <end position="373"/>
    </location>
</feature>
<keyword evidence="3 6" id="KW-0812">Transmembrane</keyword>
<dbReference type="EMBL" id="KV750357">
    <property type="protein sequence ID" value="OCL05179.1"/>
    <property type="molecule type" value="Genomic_DNA"/>
</dbReference>
<dbReference type="Pfam" id="PF00854">
    <property type="entry name" value="PTR2"/>
    <property type="match status" value="1"/>
</dbReference>
<feature type="transmembrane region" description="Helical" evidence="6">
    <location>
        <begin position="502"/>
        <end position="523"/>
    </location>
</feature>
<comment type="subcellular location">
    <subcellularLocation>
        <location evidence="1">Membrane</location>
        <topology evidence="1">Multi-pass membrane protein</topology>
    </subcellularLocation>
</comment>
<feature type="transmembrane region" description="Helical" evidence="6">
    <location>
        <begin position="207"/>
        <end position="225"/>
    </location>
</feature>
<keyword evidence="8" id="KW-1185">Reference proteome</keyword>
<feature type="transmembrane region" description="Helical" evidence="6">
    <location>
        <begin position="90"/>
        <end position="109"/>
    </location>
</feature>
<organism evidence="7 8">
    <name type="scientific">Glonium stellatum</name>
    <dbReference type="NCBI Taxonomy" id="574774"/>
    <lineage>
        <taxon>Eukaryota</taxon>
        <taxon>Fungi</taxon>
        <taxon>Dikarya</taxon>
        <taxon>Ascomycota</taxon>
        <taxon>Pezizomycotina</taxon>
        <taxon>Dothideomycetes</taxon>
        <taxon>Pleosporomycetidae</taxon>
        <taxon>Gloniales</taxon>
        <taxon>Gloniaceae</taxon>
        <taxon>Glonium</taxon>
    </lineage>
</organism>
<comment type="similarity">
    <text evidence="2">Belongs to the major facilitator superfamily. Proton-dependent oligopeptide transporter (POT/PTR) (TC 2.A.17) family.</text>
</comment>
<dbReference type="InterPro" id="IPR036259">
    <property type="entry name" value="MFS_trans_sf"/>
</dbReference>
<dbReference type="PANTHER" id="PTHR11654">
    <property type="entry name" value="OLIGOPEPTIDE TRANSPORTER-RELATED"/>
    <property type="match status" value="1"/>
</dbReference>
<evidence type="ECO:0000313" key="7">
    <source>
        <dbReference type="EMBL" id="OCL05179.1"/>
    </source>
</evidence>
<feature type="transmembrane region" description="Helical" evidence="6">
    <location>
        <begin position="476"/>
        <end position="496"/>
    </location>
</feature>
<feature type="transmembrane region" description="Helical" evidence="6">
    <location>
        <begin position="443"/>
        <end position="464"/>
    </location>
</feature>
<evidence type="ECO:0000313" key="8">
    <source>
        <dbReference type="Proteomes" id="UP000250140"/>
    </source>
</evidence>
<dbReference type="Proteomes" id="UP000250140">
    <property type="component" value="Unassembled WGS sequence"/>
</dbReference>
<proteinExistence type="inferred from homology"/>
<reference evidence="7 8" key="1">
    <citation type="journal article" date="2016" name="Nat. Commun.">
        <title>Ectomycorrhizal ecology is imprinted in the genome of the dominant symbiotic fungus Cenococcum geophilum.</title>
        <authorList>
            <consortium name="DOE Joint Genome Institute"/>
            <person name="Peter M."/>
            <person name="Kohler A."/>
            <person name="Ohm R.A."/>
            <person name="Kuo A."/>
            <person name="Krutzmann J."/>
            <person name="Morin E."/>
            <person name="Arend M."/>
            <person name="Barry K.W."/>
            <person name="Binder M."/>
            <person name="Choi C."/>
            <person name="Clum A."/>
            <person name="Copeland A."/>
            <person name="Grisel N."/>
            <person name="Haridas S."/>
            <person name="Kipfer T."/>
            <person name="LaButti K."/>
            <person name="Lindquist E."/>
            <person name="Lipzen A."/>
            <person name="Maire R."/>
            <person name="Meier B."/>
            <person name="Mihaltcheva S."/>
            <person name="Molinier V."/>
            <person name="Murat C."/>
            <person name="Poggeler S."/>
            <person name="Quandt C.A."/>
            <person name="Sperisen C."/>
            <person name="Tritt A."/>
            <person name="Tisserant E."/>
            <person name="Crous P.W."/>
            <person name="Henrissat B."/>
            <person name="Nehls U."/>
            <person name="Egli S."/>
            <person name="Spatafora J.W."/>
            <person name="Grigoriev I.V."/>
            <person name="Martin F.M."/>
        </authorList>
    </citation>
    <scope>NUCLEOTIDE SEQUENCE [LARGE SCALE GENOMIC DNA]</scope>
    <source>
        <strain evidence="7 8">CBS 207.34</strain>
    </source>
</reference>
<feature type="transmembrane region" description="Helical" evidence="6">
    <location>
        <begin position="231"/>
        <end position="251"/>
    </location>
</feature>
<evidence type="ECO:0000256" key="2">
    <source>
        <dbReference type="ARBA" id="ARBA00005982"/>
    </source>
</evidence>
<dbReference type="GO" id="GO:0016020">
    <property type="term" value="C:membrane"/>
    <property type="evidence" value="ECO:0007669"/>
    <property type="project" value="UniProtKB-SubCell"/>
</dbReference>
<evidence type="ECO:0000256" key="3">
    <source>
        <dbReference type="ARBA" id="ARBA00022692"/>
    </source>
</evidence>
<evidence type="ECO:0000256" key="4">
    <source>
        <dbReference type="ARBA" id="ARBA00022989"/>
    </source>
</evidence>
<keyword evidence="5 6" id="KW-0472">Membrane</keyword>
<evidence type="ECO:0000256" key="5">
    <source>
        <dbReference type="ARBA" id="ARBA00023136"/>
    </source>
</evidence>
<protein>
    <submittedName>
        <fullName evidence="7">Peptide transporter PTR2-A</fullName>
    </submittedName>
</protein>
<sequence>MESQGSSGRALTSQNLERKLREATEEEVKNLRHVVDAIPIRVWVVAFIGMAERFTFYGITAPWQNYMQNGMNDEAHPGALGLGQSTATNIYYAFFFFSYMTPLPFAVVADSWLGRYKTLCISVSLYICGCLIVFSTSLPPALQHGAGVGGLVSAMVFIGLGVGGVKATIAPFIADQYTGTVPKITTTKSGERVVTDRTLTIQYIYNVYYWLANIGSLSSIATTWLEKKYGFWTAYLMPTCFLWVAVILLLIRRNLFVNCPPQGNILPMATKLLLRASKSGFRLDAATIAFQRQNSGREVPWNEHFVAEMGRGLIACRVMFAFIIFYVCYNQMQNNLISQAGQMEVYGIPNDTIPAINQVACIILGPIIQNWLYPYLSKRKIPFRPIARITVGFIAVVIAMGYTAGVQRLIYNAGPCYEAPLACLASDNGRIPNHVNVWLQTPIYVIMAFSEIFAYVTALEYAYAKAPKDMKTIVQAISLLIAGIGAALGMAISPVAEDPKLVTMYAALAGAMAAGTAVFWWKFNKYDSIDEKLDTLNDQRQEAQALGVNYVQAHP</sequence>
<gene>
    <name evidence="7" type="ORF">AOQ84DRAFT_414159</name>
</gene>
<dbReference type="InterPro" id="IPR000109">
    <property type="entry name" value="POT_fam"/>
</dbReference>
<evidence type="ECO:0000256" key="1">
    <source>
        <dbReference type="ARBA" id="ARBA00004141"/>
    </source>
</evidence>
<feature type="transmembrane region" description="Helical" evidence="6">
    <location>
        <begin position="141"/>
        <end position="162"/>
    </location>
</feature>
<dbReference type="AlphaFoldDB" id="A0A8E2JQC4"/>
<dbReference type="GO" id="GO:0022857">
    <property type="term" value="F:transmembrane transporter activity"/>
    <property type="evidence" value="ECO:0007669"/>
    <property type="project" value="InterPro"/>
</dbReference>
<accession>A0A8E2JQC4</accession>
<dbReference type="OrthoDB" id="8904098at2759"/>
<keyword evidence="4 6" id="KW-1133">Transmembrane helix</keyword>
<dbReference type="SUPFAM" id="SSF103473">
    <property type="entry name" value="MFS general substrate transporter"/>
    <property type="match status" value="1"/>
</dbReference>
<feature type="transmembrane region" description="Helical" evidence="6">
    <location>
        <begin position="314"/>
        <end position="332"/>
    </location>
</feature>
<dbReference type="Gene3D" id="1.20.1250.20">
    <property type="entry name" value="MFS general substrate transporter like domains"/>
    <property type="match status" value="1"/>
</dbReference>